<dbReference type="InterPro" id="IPR036869">
    <property type="entry name" value="J_dom_sf"/>
</dbReference>
<dbReference type="PANTHER" id="PTHR43096:SF52">
    <property type="entry name" value="DNAJ HOMOLOG 1, MITOCHONDRIAL-RELATED"/>
    <property type="match status" value="1"/>
</dbReference>
<feature type="compositionally biased region" description="Basic and acidic residues" evidence="2">
    <location>
        <begin position="172"/>
        <end position="192"/>
    </location>
</feature>
<keyword evidence="5" id="KW-1185">Reference proteome</keyword>
<evidence type="ECO:0000256" key="1">
    <source>
        <dbReference type="ARBA" id="ARBA00023186"/>
    </source>
</evidence>
<feature type="domain" description="J" evidence="3">
    <location>
        <begin position="43"/>
        <end position="107"/>
    </location>
</feature>
<dbReference type="OrthoDB" id="445556at2759"/>
<dbReference type="KEGG" id="mis:MICPUN_60534"/>
<gene>
    <name evidence="4" type="ORF">MICPUN_60534</name>
</gene>
<dbReference type="Proteomes" id="UP000002009">
    <property type="component" value="Chromosome 8"/>
</dbReference>
<dbReference type="CDD" id="cd06257">
    <property type="entry name" value="DnaJ"/>
    <property type="match status" value="1"/>
</dbReference>
<dbReference type="GO" id="GO:0042026">
    <property type="term" value="P:protein refolding"/>
    <property type="evidence" value="ECO:0007669"/>
    <property type="project" value="TreeGrafter"/>
</dbReference>
<dbReference type="InParanoid" id="C1FFJ2"/>
<dbReference type="Gene3D" id="1.10.287.110">
    <property type="entry name" value="DnaJ domain"/>
    <property type="match status" value="1"/>
</dbReference>
<dbReference type="EMBL" id="CP001575">
    <property type="protein sequence ID" value="ACO69094.1"/>
    <property type="molecule type" value="Genomic_DNA"/>
</dbReference>
<dbReference type="PROSITE" id="PS50076">
    <property type="entry name" value="DNAJ_2"/>
    <property type="match status" value="1"/>
</dbReference>
<organism evidence="4 5">
    <name type="scientific">Micromonas commoda (strain RCC299 / NOUM17 / CCMP2709)</name>
    <name type="common">Picoplanktonic green alga</name>
    <dbReference type="NCBI Taxonomy" id="296587"/>
    <lineage>
        <taxon>Eukaryota</taxon>
        <taxon>Viridiplantae</taxon>
        <taxon>Chlorophyta</taxon>
        <taxon>Mamiellophyceae</taxon>
        <taxon>Mamiellales</taxon>
        <taxon>Mamiellaceae</taxon>
        <taxon>Micromonas</taxon>
    </lineage>
</organism>
<dbReference type="STRING" id="296587.C1FFJ2"/>
<evidence type="ECO:0000313" key="4">
    <source>
        <dbReference type="EMBL" id="ACO69094.1"/>
    </source>
</evidence>
<feature type="region of interest" description="Disordered" evidence="2">
    <location>
        <begin position="129"/>
        <end position="192"/>
    </location>
</feature>
<dbReference type="SMART" id="SM00271">
    <property type="entry name" value="DnaJ"/>
    <property type="match status" value="1"/>
</dbReference>
<evidence type="ECO:0000256" key="2">
    <source>
        <dbReference type="SAM" id="MobiDB-lite"/>
    </source>
</evidence>
<sequence length="192" mass="22159">MPAVARWVAVPARPRRCVRAASGQGRGRGGGGYQQRAGGVLRDPYDTLGVATDASQAEVKLAFRKLVRTYHPDVNPDENAAARFRRINAAYEIVGDVERRRRFDLGQDWEVRPRTFVPREKKQITILVVYPSTPPNPTSPLTPSRRRRPWTRDGCPRRRQRRERGRRRTTRTRRDPQRRLRLGGRESEPTSR</sequence>
<dbReference type="GeneID" id="8245755"/>
<reference evidence="4 5" key="1">
    <citation type="journal article" date="2009" name="Science">
        <title>Green evolution and dynamic adaptations revealed by genomes of the marine picoeukaryotes Micromonas.</title>
        <authorList>
            <person name="Worden A.Z."/>
            <person name="Lee J.H."/>
            <person name="Mock T."/>
            <person name="Rouze P."/>
            <person name="Simmons M.P."/>
            <person name="Aerts A.L."/>
            <person name="Allen A.E."/>
            <person name="Cuvelier M.L."/>
            <person name="Derelle E."/>
            <person name="Everett M.V."/>
            <person name="Foulon E."/>
            <person name="Grimwood J."/>
            <person name="Gundlach H."/>
            <person name="Henrissat B."/>
            <person name="Napoli C."/>
            <person name="McDonald S.M."/>
            <person name="Parker M.S."/>
            <person name="Rombauts S."/>
            <person name="Salamov A."/>
            <person name="Von Dassow P."/>
            <person name="Badger J.H."/>
            <person name="Coutinho P.M."/>
            <person name="Demir E."/>
            <person name="Dubchak I."/>
            <person name="Gentemann C."/>
            <person name="Eikrem W."/>
            <person name="Gready J.E."/>
            <person name="John U."/>
            <person name="Lanier W."/>
            <person name="Lindquist E.A."/>
            <person name="Lucas S."/>
            <person name="Mayer K.F."/>
            <person name="Moreau H."/>
            <person name="Not F."/>
            <person name="Otillar R."/>
            <person name="Panaud O."/>
            <person name="Pangilinan J."/>
            <person name="Paulsen I."/>
            <person name="Piegu B."/>
            <person name="Poliakov A."/>
            <person name="Robbens S."/>
            <person name="Schmutz J."/>
            <person name="Toulza E."/>
            <person name="Wyss T."/>
            <person name="Zelensky A."/>
            <person name="Zhou K."/>
            <person name="Armbrust E.V."/>
            <person name="Bhattacharya D."/>
            <person name="Goodenough U.W."/>
            <person name="Van de Peer Y."/>
            <person name="Grigoriev I.V."/>
        </authorList>
    </citation>
    <scope>NUCLEOTIDE SEQUENCE [LARGE SCALE GENOMIC DNA]</scope>
    <source>
        <strain evidence="5">RCC299 / NOUM17</strain>
    </source>
</reference>
<evidence type="ECO:0000259" key="3">
    <source>
        <dbReference type="PROSITE" id="PS50076"/>
    </source>
</evidence>
<proteinExistence type="predicted"/>
<dbReference type="RefSeq" id="XP_002507836.1">
    <property type="nucleotide sequence ID" value="XM_002507790.1"/>
</dbReference>
<accession>C1FFJ2</accession>
<dbReference type="InterPro" id="IPR001623">
    <property type="entry name" value="DnaJ_domain"/>
</dbReference>
<name>C1FFJ2_MICCC</name>
<dbReference type="PANTHER" id="PTHR43096">
    <property type="entry name" value="DNAJ HOMOLOG 1, MITOCHONDRIAL-RELATED"/>
    <property type="match status" value="1"/>
</dbReference>
<keyword evidence="1" id="KW-0143">Chaperone</keyword>
<protein>
    <recommendedName>
        <fullName evidence="3">J domain-containing protein</fullName>
    </recommendedName>
</protein>
<dbReference type="GO" id="GO:0051082">
    <property type="term" value="F:unfolded protein binding"/>
    <property type="evidence" value="ECO:0007669"/>
    <property type="project" value="TreeGrafter"/>
</dbReference>
<dbReference type="GO" id="GO:0005737">
    <property type="term" value="C:cytoplasm"/>
    <property type="evidence" value="ECO:0007669"/>
    <property type="project" value="TreeGrafter"/>
</dbReference>
<dbReference type="AlphaFoldDB" id="C1FFJ2"/>
<dbReference type="PRINTS" id="PR00625">
    <property type="entry name" value="JDOMAIN"/>
</dbReference>
<dbReference type="Pfam" id="PF00226">
    <property type="entry name" value="DnaJ"/>
    <property type="match status" value="1"/>
</dbReference>
<dbReference type="SUPFAM" id="SSF46565">
    <property type="entry name" value="Chaperone J-domain"/>
    <property type="match status" value="1"/>
</dbReference>
<feature type="compositionally biased region" description="Basic residues" evidence="2">
    <location>
        <begin position="157"/>
        <end position="171"/>
    </location>
</feature>
<dbReference type="eggNOG" id="KOG0715">
    <property type="taxonomic scope" value="Eukaryota"/>
</dbReference>
<evidence type="ECO:0000313" key="5">
    <source>
        <dbReference type="Proteomes" id="UP000002009"/>
    </source>
</evidence>